<dbReference type="Proteomes" id="UP000075670">
    <property type="component" value="Unassembled WGS sequence"/>
</dbReference>
<evidence type="ECO:0000259" key="1">
    <source>
        <dbReference type="SMART" id="SM00966"/>
    </source>
</evidence>
<feature type="domain" description="SpoVT-AbrB" evidence="1">
    <location>
        <begin position="9"/>
        <end position="54"/>
    </location>
</feature>
<dbReference type="AlphaFoldDB" id="A0A151B1G6"/>
<comment type="caution">
    <text evidence="2">The sequence shown here is derived from an EMBL/GenBank/DDBJ whole genome shotgun (WGS) entry which is preliminary data.</text>
</comment>
<dbReference type="OrthoDB" id="9811597at2"/>
<dbReference type="GO" id="GO:0003677">
    <property type="term" value="F:DNA binding"/>
    <property type="evidence" value="ECO:0007669"/>
    <property type="project" value="InterPro"/>
</dbReference>
<dbReference type="EMBL" id="LTBC01000001">
    <property type="protein sequence ID" value="KYH33769.1"/>
    <property type="molecule type" value="Genomic_DNA"/>
</dbReference>
<protein>
    <recommendedName>
        <fullName evidence="1">SpoVT-AbrB domain-containing protein</fullName>
    </recommendedName>
</protein>
<dbReference type="PATRIC" id="fig|1122241.3.peg.507"/>
<gene>
    <name evidence="2" type="ORF">MOMUL_04790</name>
</gene>
<dbReference type="InterPro" id="IPR037914">
    <property type="entry name" value="SpoVT-AbrB_sf"/>
</dbReference>
<accession>A0A151B1G6</accession>
<dbReference type="SMART" id="SM00966">
    <property type="entry name" value="SpoVT_AbrB"/>
    <property type="match status" value="1"/>
</dbReference>
<proteinExistence type="predicted"/>
<reference evidence="2 3" key="1">
    <citation type="submission" date="2016-02" db="EMBL/GenBank/DDBJ databases">
        <title>Genome sequence of Moorella mulderi DSM 14980.</title>
        <authorList>
            <person name="Poehlein A."/>
            <person name="Daniel R."/>
        </authorList>
    </citation>
    <scope>NUCLEOTIDE SEQUENCE [LARGE SCALE GENOMIC DNA]</scope>
    <source>
        <strain evidence="2 3">DSM 14980</strain>
    </source>
</reference>
<dbReference type="InterPro" id="IPR007159">
    <property type="entry name" value="SpoVT-AbrB_dom"/>
</dbReference>
<evidence type="ECO:0000313" key="3">
    <source>
        <dbReference type="Proteomes" id="UP000075670"/>
    </source>
</evidence>
<dbReference type="Pfam" id="PF04014">
    <property type="entry name" value="MazE_antitoxin"/>
    <property type="match status" value="1"/>
</dbReference>
<evidence type="ECO:0000313" key="2">
    <source>
        <dbReference type="EMBL" id="KYH33769.1"/>
    </source>
</evidence>
<sequence>MNAALTETTKVGKRGTVVIPASLRRRYGLKEGALMIAEACPEGILLRPAVALPVEIYSPERKAEFLLNNCITPEDYAWAVEEVRRLGLDPAKIPHERLKDN</sequence>
<dbReference type="Gene3D" id="2.10.260.10">
    <property type="match status" value="1"/>
</dbReference>
<organism evidence="2 3">
    <name type="scientific">Moorella mulderi DSM 14980</name>
    <dbReference type="NCBI Taxonomy" id="1122241"/>
    <lineage>
        <taxon>Bacteria</taxon>
        <taxon>Bacillati</taxon>
        <taxon>Bacillota</taxon>
        <taxon>Clostridia</taxon>
        <taxon>Neomoorellales</taxon>
        <taxon>Neomoorellaceae</taxon>
        <taxon>Neomoorella</taxon>
    </lineage>
</organism>
<keyword evidence="3" id="KW-1185">Reference proteome</keyword>
<name>A0A151B1G6_9FIRM</name>
<dbReference type="NCBIfam" id="TIGR01439">
    <property type="entry name" value="lp_hng_hel_AbrB"/>
    <property type="match status" value="1"/>
</dbReference>
<dbReference type="SUPFAM" id="SSF89447">
    <property type="entry name" value="AbrB/MazE/MraZ-like"/>
    <property type="match status" value="1"/>
</dbReference>
<dbReference type="RefSeq" id="WP_062280981.1">
    <property type="nucleotide sequence ID" value="NZ_LTBC01000001.1"/>
</dbReference>